<dbReference type="Proteomes" id="UP001629059">
    <property type="component" value="Unassembled WGS sequence"/>
</dbReference>
<organism evidence="2 3">
    <name type="scientific">Flavobacterium rhizophilum</name>
    <dbReference type="NCBI Taxonomy" id="3163296"/>
    <lineage>
        <taxon>Bacteria</taxon>
        <taxon>Pseudomonadati</taxon>
        <taxon>Bacteroidota</taxon>
        <taxon>Flavobacteriia</taxon>
        <taxon>Flavobacteriales</taxon>
        <taxon>Flavobacteriaceae</taxon>
        <taxon>Flavobacterium</taxon>
    </lineage>
</organism>
<gene>
    <name evidence="2" type="ORF">ABS768_04400</name>
</gene>
<evidence type="ECO:0000313" key="3">
    <source>
        <dbReference type="Proteomes" id="UP001629059"/>
    </source>
</evidence>
<keyword evidence="1" id="KW-0732">Signal</keyword>
<dbReference type="InterPro" id="IPR045391">
    <property type="entry name" value="DUF6520"/>
</dbReference>
<dbReference type="Pfam" id="PF20130">
    <property type="entry name" value="DUF6520"/>
    <property type="match status" value="1"/>
</dbReference>
<feature type="chain" id="PRO_5046914222" evidence="1">
    <location>
        <begin position="19"/>
        <end position="93"/>
    </location>
</feature>
<comment type="caution">
    <text evidence="2">The sequence shown here is derived from an EMBL/GenBank/DDBJ whole genome shotgun (WGS) entry which is preliminary data.</text>
</comment>
<sequence length="93" mass="10134">MKAILKTMMLPLAAFALASAGAVTTQTDKSDVEARQTATYYIHKPLVTSCQAVTLTCSTVPGEPCMYNDGVTNWQVFNRLSSTSPCNIQLYRP</sequence>
<keyword evidence="3" id="KW-1185">Reference proteome</keyword>
<reference evidence="2 3" key="1">
    <citation type="submission" date="2024-06" db="EMBL/GenBank/DDBJ databases">
        <authorList>
            <person name="Kaempfer P."/>
            <person name="Viver T."/>
        </authorList>
    </citation>
    <scope>NUCLEOTIDE SEQUENCE [LARGE SCALE GENOMIC DNA]</scope>
    <source>
        <strain evidence="2 3">ST-75</strain>
    </source>
</reference>
<feature type="signal peptide" evidence="1">
    <location>
        <begin position="1"/>
        <end position="18"/>
    </location>
</feature>
<name>A0ABW8Y951_9FLAO</name>
<accession>A0ABW8Y951</accession>
<evidence type="ECO:0000313" key="2">
    <source>
        <dbReference type="EMBL" id="MFL9836726.1"/>
    </source>
</evidence>
<protein>
    <submittedName>
        <fullName evidence="2">DUF6520 family protein</fullName>
    </submittedName>
</protein>
<evidence type="ECO:0000256" key="1">
    <source>
        <dbReference type="SAM" id="SignalP"/>
    </source>
</evidence>
<proteinExistence type="predicted"/>
<dbReference type="RefSeq" id="WP_408073755.1">
    <property type="nucleotide sequence ID" value="NZ_JBELQB010000003.1"/>
</dbReference>
<dbReference type="EMBL" id="JBELQB010000003">
    <property type="protein sequence ID" value="MFL9836726.1"/>
    <property type="molecule type" value="Genomic_DNA"/>
</dbReference>